<dbReference type="PANTHER" id="PTHR10127:SF839">
    <property type="entry name" value="HATCHING ENZYME 1.2-RELATED"/>
    <property type="match status" value="1"/>
</dbReference>
<evidence type="ECO:0000256" key="1">
    <source>
        <dbReference type="ARBA" id="ARBA00022670"/>
    </source>
</evidence>
<keyword evidence="2 9" id="KW-0479">Metal-binding</keyword>
<comment type="caution">
    <text evidence="9">Lacks conserved residue(s) required for the propagation of feature annotation.</text>
</comment>
<dbReference type="RefSeq" id="XP_042558723.1">
    <property type="nucleotide sequence ID" value="XM_042702789.1"/>
</dbReference>
<evidence type="ECO:0000256" key="6">
    <source>
        <dbReference type="ARBA" id="ARBA00023049"/>
    </source>
</evidence>
<name>A0A8M1K912_CLUHA</name>
<evidence type="ECO:0000256" key="9">
    <source>
        <dbReference type="PROSITE-ProRule" id="PRU01211"/>
    </source>
</evidence>
<dbReference type="GeneID" id="116217991"/>
<dbReference type="GO" id="GO:0004222">
    <property type="term" value="F:metalloendopeptidase activity"/>
    <property type="evidence" value="ECO:0007669"/>
    <property type="project" value="UniProtKB-UniRule"/>
</dbReference>
<feature type="domain" description="Peptidase M12A" evidence="11">
    <location>
        <begin position="97"/>
        <end position="297"/>
    </location>
</feature>
<feature type="binding site" evidence="9">
    <location>
        <position position="195"/>
    </location>
    <ligand>
        <name>Zn(2+)</name>
        <dbReference type="ChEBI" id="CHEBI:29105"/>
        <note>catalytic</note>
    </ligand>
</feature>
<dbReference type="InterPro" id="IPR006026">
    <property type="entry name" value="Peptidase_Metallo"/>
</dbReference>
<keyword evidence="5 9" id="KW-0862">Zinc</keyword>
<organism evidence="12 13">
    <name type="scientific">Clupea harengus</name>
    <name type="common">Atlantic herring</name>
    <dbReference type="NCBI Taxonomy" id="7950"/>
    <lineage>
        <taxon>Eukaryota</taxon>
        <taxon>Metazoa</taxon>
        <taxon>Chordata</taxon>
        <taxon>Craniata</taxon>
        <taxon>Vertebrata</taxon>
        <taxon>Euteleostomi</taxon>
        <taxon>Actinopterygii</taxon>
        <taxon>Neopterygii</taxon>
        <taxon>Teleostei</taxon>
        <taxon>Clupei</taxon>
        <taxon>Clupeiformes</taxon>
        <taxon>Clupeoidei</taxon>
        <taxon>Clupeidae</taxon>
        <taxon>Clupea</taxon>
    </lineage>
</organism>
<evidence type="ECO:0000256" key="5">
    <source>
        <dbReference type="ARBA" id="ARBA00022833"/>
    </source>
</evidence>
<dbReference type="InterPro" id="IPR001506">
    <property type="entry name" value="Peptidase_M12A"/>
</dbReference>
<keyword evidence="12" id="KW-1185">Reference proteome</keyword>
<proteinExistence type="predicted"/>
<accession>A0A8M1K912</accession>
<comment type="cofactor">
    <cofactor evidence="9">
        <name>Zn(2+)</name>
        <dbReference type="ChEBI" id="CHEBI:29105"/>
    </cofactor>
    <text evidence="9">Binds 1 zinc ion per subunit.</text>
</comment>
<feature type="signal peptide" evidence="10">
    <location>
        <begin position="1"/>
        <end position="19"/>
    </location>
</feature>
<keyword evidence="8" id="KW-1015">Disulfide bond</keyword>
<dbReference type="PANTHER" id="PTHR10127">
    <property type="entry name" value="DISCOIDIN, CUB, EGF, LAMININ , AND ZINC METALLOPROTEASE DOMAIN CONTAINING"/>
    <property type="match status" value="1"/>
</dbReference>
<protein>
    <submittedName>
        <fullName evidence="13">Hatching enzyme 1.2-like</fullName>
    </submittedName>
</protein>
<dbReference type="CDD" id="cd04283">
    <property type="entry name" value="ZnMc_hatching_enzyme"/>
    <property type="match status" value="1"/>
</dbReference>
<keyword evidence="4 9" id="KW-0378">Hydrolase</keyword>
<dbReference type="GO" id="GO:0008270">
    <property type="term" value="F:zinc ion binding"/>
    <property type="evidence" value="ECO:0007669"/>
    <property type="project" value="UniProtKB-UniRule"/>
</dbReference>
<dbReference type="Proteomes" id="UP000515152">
    <property type="component" value="Chromosome 20"/>
</dbReference>
<dbReference type="PROSITE" id="PS51864">
    <property type="entry name" value="ASTACIN"/>
    <property type="match status" value="1"/>
</dbReference>
<feature type="chain" id="PRO_5035483017" evidence="10">
    <location>
        <begin position="20"/>
        <end position="315"/>
    </location>
</feature>
<dbReference type="GO" id="GO:0006508">
    <property type="term" value="P:proteolysis"/>
    <property type="evidence" value="ECO:0007669"/>
    <property type="project" value="UniProtKB-KW"/>
</dbReference>
<dbReference type="InterPro" id="IPR034039">
    <property type="entry name" value="ZnMP_hatching_enz"/>
</dbReference>
<sequence>MDLRASISLLVLLLGRSMALPVMEDGDENEIFFEEPDSVDMTVTGPSGLIVREDGDENEILIEESDSVDITTQILATNNASSELLMEGDLVVPRTRNALACWNNNCLWKKSSNGKVEVPYTVNSQFSSAAKRKIQNAMATFNRKTCVQFVARSTQRDYISIENRDGCFSSLGRTGGKQVVSLQKNGCVYHGIIQHELNHALGFYHEQTRSDRDQYVKINWNYINPRMTHNFKKQRTNNLNTPYDYSSVMHYGRTAFTVQNGRETITPIPNRSVKIGQRQGLSTTDILRINKLYGCCEYDLLHPMVKHRISLRLLK</sequence>
<evidence type="ECO:0000256" key="7">
    <source>
        <dbReference type="ARBA" id="ARBA00023145"/>
    </source>
</evidence>
<dbReference type="OrthoDB" id="291007at2759"/>
<evidence type="ECO:0000256" key="4">
    <source>
        <dbReference type="ARBA" id="ARBA00022801"/>
    </source>
</evidence>
<evidence type="ECO:0000313" key="13">
    <source>
        <dbReference type="RefSeq" id="XP_042558723.1"/>
    </source>
</evidence>
<feature type="binding site" evidence="9">
    <location>
        <position position="199"/>
    </location>
    <ligand>
        <name>Zn(2+)</name>
        <dbReference type="ChEBI" id="CHEBI:29105"/>
        <note>catalytic</note>
    </ligand>
</feature>
<evidence type="ECO:0000256" key="10">
    <source>
        <dbReference type="SAM" id="SignalP"/>
    </source>
</evidence>
<evidence type="ECO:0000256" key="2">
    <source>
        <dbReference type="ARBA" id="ARBA00022723"/>
    </source>
</evidence>
<dbReference type="AlphaFoldDB" id="A0A8M1K912"/>
<gene>
    <name evidence="13" type="primary">LOC116217991</name>
</gene>
<keyword evidence="1 9" id="KW-0645">Protease</keyword>
<dbReference type="SMART" id="SM00235">
    <property type="entry name" value="ZnMc"/>
    <property type="match status" value="1"/>
</dbReference>
<keyword evidence="6 9" id="KW-0482">Metalloprotease</keyword>
<dbReference type="KEGG" id="char:116217991"/>
<keyword evidence="3 10" id="KW-0732">Signal</keyword>
<evidence type="ECO:0000256" key="3">
    <source>
        <dbReference type="ARBA" id="ARBA00022729"/>
    </source>
</evidence>
<feature type="binding site" evidence="9">
    <location>
        <position position="205"/>
    </location>
    <ligand>
        <name>Zn(2+)</name>
        <dbReference type="ChEBI" id="CHEBI:29105"/>
        <note>catalytic</note>
    </ligand>
</feature>
<feature type="active site" evidence="9">
    <location>
        <position position="196"/>
    </location>
</feature>
<evidence type="ECO:0000313" key="12">
    <source>
        <dbReference type="Proteomes" id="UP000515152"/>
    </source>
</evidence>
<dbReference type="FunFam" id="3.40.390.10:FF:000040">
    <property type="entry name" value="Metalloendopeptidase"/>
    <property type="match status" value="1"/>
</dbReference>
<reference evidence="13" key="1">
    <citation type="submission" date="2025-08" db="UniProtKB">
        <authorList>
            <consortium name="RefSeq"/>
        </authorList>
    </citation>
    <scope>IDENTIFICATION</scope>
</reference>
<keyword evidence="7" id="KW-0865">Zymogen</keyword>
<evidence type="ECO:0000259" key="11">
    <source>
        <dbReference type="PROSITE" id="PS51864"/>
    </source>
</evidence>
<dbReference type="Pfam" id="PF01400">
    <property type="entry name" value="Astacin"/>
    <property type="match status" value="1"/>
</dbReference>
<evidence type="ECO:0000256" key="8">
    <source>
        <dbReference type="ARBA" id="ARBA00023157"/>
    </source>
</evidence>